<dbReference type="RefSeq" id="WP_051168179.1">
    <property type="nucleotide sequence ID" value="NZ_BSOR01000002.1"/>
</dbReference>
<dbReference type="Proteomes" id="UP001156682">
    <property type="component" value="Unassembled WGS sequence"/>
</dbReference>
<dbReference type="SUPFAM" id="SSF47413">
    <property type="entry name" value="lambda repressor-like DNA-binding domains"/>
    <property type="match status" value="1"/>
</dbReference>
<dbReference type="PROSITE" id="PS50943">
    <property type="entry name" value="HTH_CROC1"/>
    <property type="match status" value="1"/>
</dbReference>
<feature type="domain" description="HTH cro/C1-type" evidence="1">
    <location>
        <begin position="12"/>
        <end position="42"/>
    </location>
</feature>
<dbReference type="Gene3D" id="1.10.260.40">
    <property type="entry name" value="lambda repressor-like DNA-binding domains"/>
    <property type="match status" value="1"/>
</dbReference>
<dbReference type="SMART" id="SM00530">
    <property type="entry name" value="HTH_XRE"/>
    <property type="match status" value="1"/>
</dbReference>
<dbReference type="InterPro" id="IPR010982">
    <property type="entry name" value="Lambda_DNA-bd_dom_sf"/>
</dbReference>
<gene>
    <name evidence="2" type="ORF">GCM10007878_02010</name>
</gene>
<dbReference type="EMBL" id="BSOR01000002">
    <property type="protein sequence ID" value="GLR62766.1"/>
    <property type="molecule type" value="Genomic_DNA"/>
</dbReference>
<name>A0ABQ5ZRJ7_9GAMM</name>
<evidence type="ECO:0000259" key="1">
    <source>
        <dbReference type="PROSITE" id="PS50943"/>
    </source>
</evidence>
<keyword evidence="3" id="KW-1185">Reference proteome</keyword>
<evidence type="ECO:0000313" key="2">
    <source>
        <dbReference type="EMBL" id="GLR62766.1"/>
    </source>
</evidence>
<dbReference type="Pfam" id="PF01381">
    <property type="entry name" value="HTH_3"/>
    <property type="match status" value="1"/>
</dbReference>
<protein>
    <recommendedName>
        <fullName evidence="1">HTH cro/C1-type domain-containing protein</fullName>
    </recommendedName>
</protein>
<reference evidence="3" key="1">
    <citation type="journal article" date="2019" name="Int. J. Syst. Evol. Microbiol.">
        <title>The Global Catalogue of Microorganisms (GCM) 10K type strain sequencing project: providing services to taxonomists for standard genome sequencing and annotation.</title>
        <authorList>
            <consortium name="The Broad Institute Genomics Platform"/>
            <consortium name="The Broad Institute Genome Sequencing Center for Infectious Disease"/>
            <person name="Wu L."/>
            <person name="Ma J."/>
        </authorList>
    </citation>
    <scope>NUCLEOTIDE SEQUENCE [LARGE SCALE GENOMIC DNA]</scope>
    <source>
        <strain evidence="3">NBRC 100033</strain>
    </source>
</reference>
<dbReference type="CDD" id="cd00093">
    <property type="entry name" value="HTH_XRE"/>
    <property type="match status" value="1"/>
</dbReference>
<dbReference type="InterPro" id="IPR001387">
    <property type="entry name" value="Cro/C1-type_HTH"/>
</dbReference>
<accession>A0ABQ5ZRJ7</accession>
<evidence type="ECO:0000313" key="3">
    <source>
        <dbReference type="Proteomes" id="UP001156682"/>
    </source>
</evidence>
<comment type="caution">
    <text evidence="2">The sequence shown here is derived from an EMBL/GenBank/DDBJ whole genome shotgun (WGS) entry which is preliminary data.</text>
</comment>
<proteinExistence type="predicted"/>
<sequence>MSNQDDDLGKKIQQARKAEGYTQVEIADIAGIPHSTYRYLEQRGLTSYENLQLVLDCPRMKRYTLWAMTGLVAPNVGQISPELMKKLGGGKQLTDEELFELCEVEASSLKPIDLDKMQAELNEKVASVLNQYK</sequence>
<organism evidence="2 3">
    <name type="scientific">Marinospirillum insulare</name>
    <dbReference type="NCBI Taxonomy" id="217169"/>
    <lineage>
        <taxon>Bacteria</taxon>
        <taxon>Pseudomonadati</taxon>
        <taxon>Pseudomonadota</taxon>
        <taxon>Gammaproteobacteria</taxon>
        <taxon>Oceanospirillales</taxon>
        <taxon>Oceanospirillaceae</taxon>
        <taxon>Marinospirillum</taxon>
    </lineage>
</organism>